<evidence type="ECO:0000256" key="1">
    <source>
        <dbReference type="SAM" id="Phobius"/>
    </source>
</evidence>
<accession>A0A1G6AJD1</accession>
<gene>
    <name evidence="2" type="ORF">SAMN02910293_00410</name>
</gene>
<dbReference type="Proteomes" id="UP000182508">
    <property type="component" value="Unassembled WGS sequence"/>
</dbReference>
<keyword evidence="1" id="KW-0472">Membrane</keyword>
<dbReference type="AlphaFoldDB" id="A0A1G6AJD1"/>
<keyword evidence="1" id="KW-0812">Transmembrane</keyword>
<evidence type="ECO:0000313" key="2">
    <source>
        <dbReference type="EMBL" id="SDB08517.1"/>
    </source>
</evidence>
<organism evidence="2 3">
    <name type="scientific">Streptococcus henryi</name>
    <dbReference type="NCBI Taxonomy" id="439219"/>
    <lineage>
        <taxon>Bacteria</taxon>
        <taxon>Bacillati</taxon>
        <taxon>Bacillota</taxon>
        <taxon>Bacilli</taxon>
        <taxon>Lactobacillales</taxon>
        <taxon>Streptococcaceae</taxon>
        <taxon>Streptococcus</taxon>
    </lineage>
</organism>
<evidence type="ECO:0000313" key="3">
    <source>
        <dbReference type="Proteomes" id="UP000182508"/>
    </source>
</evidence>
<keyword evidence="1" id="KW-1133">Transmembrane helix</keyword>
<proteinExistence type="predicted"/>
<feature type="transmembrane region" description="Helical" evidence="1">
    <location>
        <begin position="25"/>
        <end position="46"/>
    </location>
</feature>
<protein>
    <submittedName>
        <fullName evidence="2">Uncharacterized protein</fullName>
    </submittedName>
</protein>
<reference evidence="2 3" key="1">
    <citation type="submission" date="2016-10" db="EMBL/GenBank/DDBJ databases">
        <authorList>
            <person name="de Groot N.N."/>
        </authorList>
    </citation>
    <scope>NUCLEOTIDE SEQUENCE [LARGE SCALE GENOMIC DNA]</scope>
    <source>
        <strain evidence="2 3">A-4</strain>
    </source>
</reference>
<dbReference type="STRING" id="439219.SAMN02910293_00410"/>
<dbReference type="EMBL" id="FMXP01000005">
    <property type="protein sequence ID" value="SDB08517.1"/>
    <property type="molecule type" value="Genomic_DNA"/>
</dbReference>
<sequence length="116" mass="13038">MNNMAIPGKDIIHDAIKAQWTIEKIGGVLAVAIIIVIILLISAQAWTNKKLVNSFHETNKELLSSNKEIAKENQKQMAKLTMAVNKLTLETRTDITVLKEKVDGLEDTIRDRQMMP</sequence>
<dbReference type="RefSeq" id="WP_245686230.1">
    <property type="nucleotide sequence ID" value="NZ_FMXP01000005.1"/>
</dbReference>
<name>A0A1G6AJD1_9STRE</name>
<keyword evidence="3" id="KW-1185">Reference proteome</keyword>